<keyword evidence="1" id="KW-1133">Transmembrane helix</keyword>
<protein>
    <submittedName>
        <fullName evidence="2">Uncharacterized protein</fullName>
    </submittedName>
</protein>
<name>A0A1H5HGM0_9MICC</name>
<evidence type="ECO:0000256" key="1">
    <source>
        <dbReference type="SAM" id="Phobius"/>
    </source>
</evidence>
<evidence type="ECO:0000313" key="2">
    <source>
        <dbReference type="EMBL" id="SEE27143.1"/>
    </source>
</evidence>
<feature type="transmembrane region" description="Helical" evidence="1">
    <location>
        <begin position="21"/>
        <end position="37"/>
    </location>
</feature>
<feature type="transmembrane region" description="Helical" evidence="1">
    <location>
        <begin position="57"/>
        <end position="75"/>
    </location>
</feature>
<evidence type="ECO:0000313" key="3">
    <source>
        <dbReference type="Proteomes" id="UP000182725"/>
    </source>
</evidence>
<keyword evidence="1" id="KW-0812">Transmembrane</keyword>
<dbReference type="AlphaFoldDB" id="A0A1H5HGM0"/>
<organism evidence="2 3">
    <name type="scientific">Arthrobacter alpinus</name>
    <dbReference type="NCBI Taxonomy" id="656366"/>
    <lineage>
        <taxon>Bacteria</taxon>
        <taxon>Bacillati</taxon>
        <taxon>Actinomycetota</taxon>
        <taxon>Actinomycetes</taxon>
        <taxon>Micrococcales</taxon>
        <taxon>Micrococcaceae</taxon>
        <taxon>Arthrobacter</taxon>
    </lineage>
</organism>
<reference evidence="2 3" key="1">
    <citation type="submission" date="2016-10" db="EMBL/GenBank/DDBJ databases">
        <authorList>
            <person name="de Groot N.N."/>
        </authorList>
    </citation>
    <scope>NUCLEOTIDE SEQUENCE [LARGE SCALE GENOMIC DNA]</scope>
    <source>
        <strain evidence="2 3">DSM 22274</strain>
    </source>
</reference>
<feature type="transmembrane region" description="Helical" evidence="1">
    <location>
        <begin position="110"/>
        <end position="130"/>
    </location>
</feature>
<keyword evidence="1" id="KW-0472">Membrane</keyword>
<proteinExistence type="predicted"/>
<dbReference type="EMBL" id="FNTV01000001">
    <property type="protein sequence ID" value="SEE27143.1"/>
    <property type="molecule type" value="Genomic_DNA"/>
</dbReference>
<dbReference type="Proteomes" id="UP000182725">
    <property type="component" value="Unassembled WGS sequence"/>
</dbReference>
<gene>
    <name evidence="2" type="ORF">SAMN04489740_1011</name>
</gene>
<dbReference type="RefSeq" id="WP_074710836.1">
    <property type="nucleotide sequence ID" value="NZ_FNTV01000001.1"/>
</dbReference>
<sequence>MTKKPKPRWSIINGRRGAFQVLFATVYTLVSVSYLLVPPSAGRSSALSWLPGVHVHYLGFIWAVVAVVGFVGATLPRPRDRFSFIGLTLAPTIWGFLYLIGWMLGTSKTGWVTTCLYWAIAGAVMVVSGMQGPSDRDERMAR</sequence>
<feature type="transmembrane region" description="Helical" evidence="1">
    <location>
        <begin position="82"/>
        <end position="104"/>
    </location>
</feature>
<accession>A0A1H5HGM0</accession>